<protein>
    <submittedName>
        <fullName evidence="2">Uncharacterized protein</fullName>
    </submittedName>
</protein>
<dbReference type="EMBL" id="REGN01002659">
    <property type="protein sequence ID" value="RNA26864.1"/>
    <property type="molecule type" value="Genomic_DNA"/>
</dbReference>
<keyword evidence="1" id="KW-0472">Membrane</keyword>
<evidence type="ECO:0000313" key="3">
    <source>
        <dbReference type="Proteomes" id="UP000276133"/>
    </source>
</evidence>
<evidence type="ECO:0000313" key="2">
    <source>
        <dbReference type="EMBL" id="RNA26864.1"/>
    </source>
</evidence>
<feature type="non-terminal residue" evidence="2">
    <location>
        <position position="1"/>
    </location>
</feature>
<name>A0A3M7RTG0_BRAPC</name>
<sequence>ARTGQVASKNVKSSNLDERLKEMLNGYKIKFTIRLCFYLQEKIATYNYLIAILFTCTVPLSGSVRIWWFAVIT</sequence>
<accession>A0A3M7RTG0</accession>
<gene>
    <name evidence="2" type="ORF">BpHYR1_011781</name>
</gene>
<dbReference type="Proteomes" id="UP000276133">
    <property type="component" value="Unassembled WGS sequence"/>
</dbReference>
<feature type="transmembrane region" description="Helical" evidence="1">
    <location>
        <begin position="48"/>
        <end position="70"/>
    </location>
</feature>
<evidence type="ECO:0000256" key="1">
    <source>
        <dbReference type="SAM" id="Phobius"/>
    </source>
</evidence>
<dbReference type="AlphaFoldDB" id="A0A3M7RTG0"/>
<keyword evidence="1" id="KW-0812">Transmembrane</keyword>
<reference evidence="2 3" key="1">
    <citation type="journal article" date="2018" name="Sci. Rep.">
        <title>Genomic signatures of local adaptation to the degree of environmental predictability in rotifers.</title>
        <authorList>
            <person name="Franch-Gras L."/>
            <person name="Hahn C."/>
            <person name="Garcia-Roger E.M."/>
            <person name="Carmona M.J."/>
            <person name="Serra M."/>
            <person name="Gomez A."/>
        </authorList>
    </citation>
    <scope>NUCLEOTIDE SEQUENCE [LARGE SCALE GENOMIC DNA]</scope>
    <source>
        <strain evidence="2">HYR1</strain>
    </source>
</reference>
<keyword evidence="3" id="KW-1185">Reference proteome</keyword>
<comment type="caution">
    <text evidence="2">The sequence shown here is derived from an EMBL/GenBank/DDBJ whole genome shotgun (WGS) entry which is preliminary data.</text>
</comment>
<organism evidence="2 3">
    <name type="scientific">Brachionus plicatilis</name>
    <name type="common">Marine rotifer</name>
    <name type="synonym">Brachionus muelleri</name>
    <dbReference type="NCBI Taxonomy" id="10195"/>
    <lineage>
        <taxon>Eukaryota</taxon>
        <taxon>Metazoa</taxon>
        <taxon>Spiralia</taxon>
        <taxon>Gnathifera</taxon>
        <taxon>Rotifera</taxon>
        <taxon>Eurotatoria</taxon>
        <taxon>Monogononta</taxon>
        <taxon>Pseudotrocha</taxon>
        <taxon>Ploima</taxon>
        <taxon>Brachionidae</taxon>
        <taxon>Brachionus</taxon>
    </lineage>
</organism>
<keyword evidence="1" id="KW-1133">Transmembrane helix</keyword>
<proteinExistence type="predicted"/>